<dbReference type="InterPro" id="IPR002155">
    <property type="entry name" value="Thiolase"/>
</dbReference>
<protein>
    <submittedName>
        <fullName evidence="4">Acetyl-CoA C-acetyltransferase/acetyl-CoA acyltransferase</fullName>
    </submittedName>
</protein>
<dbReference type="CDD" id="cd00829">
    <property type="entry name" value="SCP-x_thiolase"/>
    <property type="match status" value="1"/>
</dbReference>
<evidence type="ECO:0000313" key="5">
    <source>
        <dbReference type="Proteomes" id="UP000199076"/>
    </source>
</evidence>
<name>A0A1G7FNL9_9EURY</name>
<dbReference type="InterPro" id="IPR020616">
    <property type="entry name" value="Thiolase_N"/>
</dbReference>
<feature type="domain" description="Thiolase C-terminal" evidence="3">
    <location>
        <begin position="240"/>
        <end position="385"/>
    </location>
</feature>
<proteinExistence type="predicted"/>
<evidence type="ECO:0000313" key="4">
    <source>
        <dbReference type="EMBL" id="SDE77521.1"/>
    </source>
</evidence>
<dbReference type="GO" id="GO:0016747">
    <property type="term" value="F:acyltransferase activity, transferring groups other than amino-acyl groups"/>
    <property type="evidence" value="ECO:0007669"/>
    <property type="project" value="InterPro"/>
</dbReference>
<dbReference type="Gene3D" id="3.40.47.10">
    <property type="match status" value="1"/>
</dbReference>
<dbReference type="PANTHER" id="PTHR42870">
    <property type="entry name" value="ACETYL-COA C-ACETYLTRANSFERASE"/>
    <property type="match status" value="1"/>
</dbReference>
<sequence length="389" mass="40502">MSDPRVAGVGLTHFGKHPERTGRAMFAEAGLAALDDAGIDPDDVEALFYGNFMGELAEHQGHQAPLMAEAVGLDVPATRYESACASSGAAIRDAVFRLRSGEADVVLVGGSERMTNIGTAAATDALSIAADDLYEIRAGMTFPGAYALMARAYFEEYGGSTEDLAEIAVKNHEHALPNEYAQMQQAITAEDALDAPTIADPLGLYDSCPITDGATAAVLVSEEYAADHDLDTSVAVTGTGQGGDKMALHDRQYFARTPATEDAADEAYDDAGIGPDSVDFLEVHDCFTIAEVLALEGLGLYEPGEAIGAASRGETTREGDLPVNLSGGLKAKGHPVGATGVAQLISITKLLEERHPRAEDVEGATTALAHNAGGTVASATVHVLQEVEQ</sequence>
<keyword evidence="1" id="KW-0414">Isoprene biosynthesis</keyword>
<keyword evidence="4" id="KW-0012">Acyltransferase</keyword>
<reference evidence="5" key="1">
    <citation type="submission" date="2016-10" db="EMBL/GenBank/DDBJ databases">
        <authorList>
            <person name="Varghese N."/>
            <person name="Submissions S."/>
        </authorList>
    </citation>
    <scope>NUCLEOTIDE SEQUENCE [LARGE SCALE GENOMIC DNA]</scope>
    <source>
        <strain evidence="5">IBRC-M 10760</strain>
    </source>
</reference>
<dbReference type="SUPFAM" id="SSF53901">
    <property type="entry name" value="Thiolase-like"/>
    <property type="match status" value="1"/>
</dbReference>
<keyword evidence="4" id="KW-0808">Transferase</keyword>
<feature type="domain" description="Thiolase N-terminal" evidence="2">
    <location>
        <begin position="16"/>
        <end position="223"/>
    </location>
</feature>
<gene>
    <name evidence="4" type="ORF">SAMN05216218_101279</name>
</gene>
<dbReference type="STRING" id="660518.SAMN05216218_101279"/>
<dbReference type="OrthoDB" id="167534at2157"/>
<evidence type="ECO:0000259" key="3">
    <source>
        <dbReference type="Pfam" id="PF22691"/>
    </source>
</evidence>
<dbReference type="GO" id="GO:0008299">
    <property type="term" value="P:isoprenoid biosynthetic process"/>
    <property type="evidence" value="ECO:0007669"/>
    <property type="project" value="UniProtKB-KW"/>
</dbReference>
<evidence type="ECO:0000259" key="2">
    <source>
        <dbReference type="Pfam" id="PF00108"/>
    </source>
</evidence>
<dbReference type="Pfam" id="PF00108">
    <property type="entry name" value="Thiolase_N"/>
    <property type="match status" value="1"/>
</dbReference>
<dbReference type="PANTHER" id="PTHR42870:SF6">
    <property type="entry name" value="ACETYL-COA C-ACYLTRANSFERASE"/>
    <property type="match status" value="1"/>
</dbReference>
<dbReference type="InterPro" id="IPR055140">
    <property type="entry name" value="Thiolase_C_2"/>
</dbReference>
<dbReference type="AlphaFoldDB" id="A0A1G7FNL9"/>
<dbReference type="Proteomes" id="UP000199076">
    <property type="component" value="Unassembled WGS sequence"/>
</dbReference>
<dbReference type="InterPro" id="IPR016039">
    <property type="entry name" value="Thiolase-like"/>
</dbReference>
<dbReference type="EMBL" id="FNBK01000001">
    <property type="protein sequence ID" value="SDE77521.1"/>
    <property type="molecule type" value="Genomic_DNA"/>
</dbReference>
<organism evidence="4 5">
    <name type="scientific">Halorientalis regularis</name>
    <dbReference type="NCBI Taxonomy" id="660518"/>
    <lineage>
        <taxon>Archaea</taxon>
        <taxon>Methanobacteriati</taxon>
        <taxon>Methanobacteriota</taxon>
        <taxon>Stenosarchaea group</taxon>
        <taxon>Halobacteria</taxon>
        <taxon>Halobacteriales</taxon>
        <taxon>Haloarculaceae</taxon>
        <taxon>Halorientalis</taxon>
    </lineage>
</organism>
<dbReference type="Pfam" id="PF22691">
    <property type="entry name" value="Thiolase_C_1"/>
    <property type="match status" value="1"/>
</dbReference>
<dbReference type="PIRSF" id="PIRSF000429">
    <property type="entry name" value="Ac-CoA_Ac_transf"/>
    <property type="match status" value="1"/>
</dbReference>
<evidence type="ECO:0000256" key="1">
    <source>
        <dbReference type="ARBA" id="ARBA00023229"/>
    </source>
</evidence>
<dbReference type="RefSeq" id="WP_092686938.1">
    <property type="nucleotide sequence ID" value="NZ_FNBK01000001.1"/>
</dbReference>
<keyword evidence="5" id="KW-1185">Reference proteome</keyword>
<accession>A0A1G7FNL9</accession>